<sequence>MIRIMSRVHMYEQPLSTASRLTDNLPLYFVNICQPASQRVSQRVSQPANQPASAHNATLIIHY</sequence>
<proteinExistence type="predicted"/>
<reference evidence="1" key="1">
    <citation type="journal article" date="2020" name="Stud. Mycol.">
        <title>101 Dothideomycetes genomes: a test case for predicting lifestyles and emergence of pathogens.</title>
        <authorList>
            <person name="Haridas S."/>
            <person name="Albert R."/>
            <person name="Binder M."/>
            <person name="Bloem J."/>
            <person name="Labutti K."/>
            <person name="Salamov A."/>
            <person name="Andreopoulos B."/>
            <person name="Baker S."/>
            <person name="Barry K."/>
            <person name="Bills G."/>
            <person name="Bluhm B."/>
            <person name="Cannon C."/>
            <person name="Castanera R."/>
            <person name="Culley D."/>
            <person name="Daum C."/>
            <person name="Ezra D."/>
            <person name="Gonzalez J."/>
            <person name="Henrissat B."/>
            <person name="Kuo A."/>
            <person name="Liang C."/>
            <person name="Lipzen A."/>
            <person name="Lutzoni F."/>
            <person name="Magnuson J."/>
            <person name="Mondo S."/>
            <person name="Nolan M."/>
            <person name="Ohm R."/>
            <person name="Pangilinan J."/>
            <person name="Park H.-J."/>
            <person name="Ramirez L."/>
            <person name="Alfaro M."/>
            <person name="Sun H."/>
            <person name="Tritt A."/>
            <person name="Yoshinaga Y."/>
            <person name="Zwiers L.-H."/>
            <person name="Turgeon B."/>
            <person name="Goodwin S."/>
            <person name="Spatafora J."/>
            <person name="Crous P."/>
            <person name="Grigoriev I."/>
        </authorList>
    </citation>
    <scope>NUCLEOTIDE SEQUENCE</scope>
    <source>
        <strain evidence="1">CBS 279.74</strain>
    </source>
</reference>
<gene>
    <name evidence="1" type="ORF">K504DRAFT_40796</name>
</gene>
<name>A0A6G1K4Y1_9PLEO</name>
<evidence type="ECO:0000313" key="1">
    <source>
        <dbReference type="EMBL" id="KAF2707673.1"/>
    </source>
</evidence>
<protein>
    <submittedName>
        <fullName evidence="1">Uncharacterized protein</fullName>
    </submittedName>
</protein>
<organism evidence="1 2">
    <name type="scientific">Pleomassaria siparia CBS 279.74</name>
    <dbReference type="NCBI Taxonomy" id="1314801"/>
    <lineage>
        <taxon>Eukaryota</taxon>
        <taxon>Fungi</taxon>
        <taxon>Dikarya</taxon>
        <taxon>Ascomycota</taxon>
        <taxon>Pezizomycotina</taxon>
        <taxon>Dothideomycetes</taxon>
        <taxon>Pleosporomycetidae</taxon>
        <taxon>Pleosporales</taxon>
        <taxon>Pleomassariaceae</taxon>
        <taxon>Pleomassaria</taxon>
    </lineage>
</organism>
<evidence type="ECO:0000313" key="2">
    <source>
        <dbReference type="Proteomes" id="UP000799428"/>
    </source>
</evidence>
<keyword evidence="2" id="KW-1185">Reference proteome</keyword>
<dbReference type="EMBL" id="MU005773">
    <property type="protein sequence ID" value="KAF2707673.1"/>
    <property type="molecule type" value="Genomic_DNA"/>
</dbReference>
<dbReference type="AlphaFoldDB" id="A0A6G1K4Y1"/>
<accession>A0A6G1K4Y1</accession>
<dbReference type="Proteomes" id="UP000799428">
    <property type="component" value="Unassembled WGS sequence"/>
</dbReference>